<dbReference type="InterPro" id="IPR055259">
    <property type="entry name" value="YkvP/CgeB_Glyco_trans-like"/>
</dbReference>
<dbReference type="EMBL" id="LJIX01000006">
    <property type="protein sequence ID" value="KQL19325.1"/>
    <property type="molecule type" value="Genomic_DNA"/>
</dbReference>
<protein>
    <recommendedName>
        <fullName evidence="1">Spore protein YkvP/CgeB glycosyl transferase-like domain-containing protein</fullName>
    </recommendedName>
</protein>
<evidence type="ECO:0000313" key="2">
    <source>
        <dbReference type="EMBL" id="KQL19325.1"/>
    </source>
</evidence>
<name>A0A0Q3T736_9BACI</name>
<evidence type="ECO:0000313" key="3">
    <source>
        <dbReference type="Proteomes" id="UP000050996"/>
    </source>
</evidence>
<organism evidence="2 3">
    <name type="scientific">Cytobacillus solani</name>
    <dbReference type="NCBI Taxonomy" id="1637975"/>
    <lineage>
        <taxon>Bacteria</taxon>
        <taxon>Bacillati</taxon>
        <taxon>Bacillota</taxon>
        <taxon>Bacilli</taxon>
        <taxon>Bacillales</taxon>
        <taxon>Bacillaceae</taxon>
        <taxon>Cytobacillus</taxon>
    </lineage>
</organism>
<dbReference type="Proteomes" id="UP000050996">
    <property type="component" value="Unassembled WGS sequence"/>
</dbReference>
<dbReference type="Pfam" id="PF13524">
    <property type="entry name" value="Glyco_trans_1_2"/>
    <property type="match status" value="1"/>
</dbReference>
<feature type="domain" description="Spore protein YkvP/CgeB glycosyl transferase-like" evidence="1">
    <location>
        <begin position="166"/>
        <end position="315"/>
    </location>
</feature>
<dbReference type="AlphaFoldDB" id="A0A0Q3T736"/>
<proteinExistence type="predicted"/>
<dbReference type="PATRIC" id="fig|1637975.4.peg.2352"/>
<comment type="caution">
    <text evidence="2">The sequence shown here is derived from an EMBL/GenBank/DDBJ whole genome shotgun (WGS) entry which is preliminary data.</text>
</comment>
<gene>
    <name evidence="2" type="ORF">AN957_12600</name>
</gene>
<sequence>MKILFISSGYNGIYDHFEAWILQELSKKHEVKYFQNKNGLRTLQTLTKSFMPDAAITMVGFKLPINMIQWLKVNNIKTAIWFTEDPYFMDQTAELSRHYDFVFTIDTAALEFYKKNGHKQAYQLPLATEPEIFKPKKMEGIFTSDICIVGYPYPDRVQYIQFLLQNTPYNIRVVGNWKKPLYYYQNNPKLIINEGWFKPSIAADFYNCAKIILNTHRPFNLKHNQNRLGIEGKSINNRTFDVAACEAFQLIEFKEDLPNHFIEDEEIAAFKNKEELLKKIDYYLQNDIERQRMAAKARNRVLKEHTFEKRLDKLIHIISNAST</sequence>
<dbReference type="STRING" id="1637975.AN957_12600"/>
<keyword evidence="3" id="KW-1185">Reference proteome</keyword>
<reference evidence="2 3" key="1">
    <citation type="submission" date="2015-09" db="EMBL/GenBank/DDBJ databases">
        <title>Genome sequencing project for genomic taxonomy and phylogenomics of Bacillus-like bacteria.</title>
        <authorList>
            <person name="Liu B."/>
            <person name="Wang J."/>
            <person name="Zhu Y."/>
            <person name="Liu G."/>
            <person name="Chen Q."/>
            <person name="Chen Z."/>
            <person name="Lan J."/>
            <person name="Che J."/>
            <person name="Ge C."/>
            <person name="Shi H."/>
            <person name="Pan Z."/>
            <person name="Liu X."/>
        </authorList>
    </citation>
    <scope>NUCLEOTIDE SEQUENCE [LARGE SCALE GENOMIC DNA]</scope>
    <source>
        <strain evidence="2 3">FJAT-18043</strain>
    </source>
</reference>
<evidence type="ECO:0000259" key="1">
    <source>
        <dbReference type="Pfam" id="PF13524"/>
    </source>
</evidence>
<accession>A0A0Q3T736</accession>
<dbReference type="RefSeq" id="WP_056684444.1">
    <property type="nucleotide sequence ID" value="NZ_LJIX01000006.1"/>
</dbReference>